<dbReference type="Gene3D" id="3.40.50.1240">
    <property type="entry name" value="Phosphoglycerate mutase-like"/>
    <property type="match status" value="1"/>
</dbReference>
<reference evidence="2 3" key="1">
    <citation type="journal article" date="2018" name="Gigascience">
        <title>Genomes of trombidid mites reveal novel predicted allergens and laterally-transferred genes associated with secondary metabolism.</title>
        <authorList>
            <person name="Dong X."/>
            <person name="Chaisiri K."/>
            <person name="Xia D."/>
            <person name="Armstrong S.D."/>
            <person name="Fang Y."/>
            <person name="Donnelly M.J."/>
            <person name="Kadowaki T."/>
            <person name="McGarry J.W."/>
            <person name="Darby A.C."/>
            <person name="Makepeace B.L."/>
        </authorList>
    </citation>
    <scope>NUCLEOTIDE SEQUENCE [LARGE SCALE GENOMIC DNA]</scope>
    <source>
        <strain evidence="2">UoL-UT</strain>
    </source>
</reference>
<dbReference type="PANTHER" id="PTHR11567">
    <property type="entry name" value="ACID PHOSPHATASE-RELATED"/>
    <property type="match status" value="1"/>
</dbReference>
<keyword evidence="3" id="KW-1185">Reference proteome</keyword>
<name>A0A443SAW4_9ACAR</name>
<dbReference type="EMBL" id="NCKV01004540">
    <property type="protein sequence ID" value="RWS24688.1"/>
    <property type="molecule type" value="Genomic_DNA"/>
</dbReference>
<dbReference type="OrthoDB" id="10257284at2759"/>
<comment type="caution">
    <text evidence="2">The sequence shown here is derived from an EMBL/GenBank/DDBJ whole genome shotgun (WGS) entry which is preliminary data.</text>
</comment>
<dbReference type="SUPFAM" id="SSF53254">
    <property type="entry name" value="Phosphoglycerate mutase-like"/>
    <property type="match status" value="1"/>
</dbReference>
<sequence>VHRHGDRNPTSTYANDHNMLHWLQKGLGALTEVTRKNSKVDFFIFNDIIQKGEKRMRHLGNFLRHRYNPIWRRKNELYVRSSRVDRCIKSVQNVINGAYDDDFVSHPIPIRNVAPTEDYMLNTLSICPAWMAANKRIMALPENVKWYQSYMPLLSYLTEKSGSNVTKMGDATDFYENLEISTENGLLLPHWVNETMMEQLKEINNNKYLIIFNTTLQQRLRAGI</sequence>
<accession>A0A443SAW4</accession>
<dbReference type="STRING" id="299467.A0A443SAW4"/>
<comment type="similarity">
    <text evidence="1">Belongs to the histidine acid phosphatase family.</text>
</comment>
<dbReference type="CDD" id="cd07061">
    <property type="entry name" value="HP_HAP_like"/>
    <property type="match status" value="1"/>
</dbReference>
<dbReference type="InterPro" id="IPR050645">
    <property type="entry name" value="Histidine_acid_phosphatase"/>
</dbReference>
<feature type="non-terminal residue" evidence="2">
    <location>
        <position position="1"/>
    </location>
</feature>
<proteinExistence type="inferred from homology"/>
<dbReference type="InterPro" id="IPR000560">
    <property type="entry name" value="His_Pase_clade-2"/>
</dbReference>
<dbReference type="PANTHER" id="PTHR11567:SF210">
    <property type="entry name" value="ACID PHOSPHATASE 5-RELATED"/>
    <property type="match status" value="1"/>
</dbReference>
<protein>
    <submittedName>
        <fullName evidence="2">Lysosomal acid phosphatase-like protein</fullName>
    </submittedName>
</protein>
<dbReference type="AlphaFoldDB" id="A0A443SAW4"/>
<evidence type="ECO:0000256" key="1">
    <source>
        <dbReference type="ARBA" id="ARBA00005375"/>
    </source>
</evidence>
<organism evidence="2 3">
    <name type="scientific">Leptotrombidium deliense</name>
    <dbReference type="NCBI Taxonomy" id="299467"/>
    <lineage>
        <taxon>Eukaryota</taxon>
        <taxon>Metazoa</taxon>
        <taxon>Ecdysozoa</taxon>
        <taxon>Arthropoda</taxon>
        <taxon>Chelicerata</taxon>
        <taxon>Arachnida</taxon>
        <taxon>Acari</taxon>
        <taxon>Acariformes</taxon>
        <taxon>Trombidiformes</taxon>
        <taxon>Prostigmata</taxon>
        <taxon>Anystina</taxon>
        <taxon>Parasitengona</taxon>
        <taxon>Trombiculoidea</taxon>
        <taxon>Trombiculidae</taxon>
        <taxon>Leptotrombidium</taxon>
    </lineage>
</organism>
<dbReference type="Proteomes" id="UP000288716">
    <property type="component" value="Unassembled WGS sequence"/>
</dbReference>
<evidence type="ECO:0000313" key="2">
    <source>
        <dbReference type="EMBL" id="RWS24688.1"/>
    </source>
</evidence>
<evidence type="ECO:0000313" key="3">
    <source>
        <dbReference type="Proteomes" id="UP000288716"/>
    </source>
</evidence>
<dbReference type="GO" id="GO:0016791">
    <property type="term" value="F:phosphatase activity"/>
    <property type="evidence" value="ECO:0007669"/>
    <property type="project" value="UniProtKB-ARBA"/>
</dbReference>
<gene>
    <name evidence="2" type="ORF">B4U80_13184</name>
</gene>
<dbReference type="Pfam" id="PF00328">
    <property type="entry name" value="His_Phos_2"/>
    <property type="match status" value="1"/>
</dbReference>
<dbReference type="VEuPathDB" id="VectorBase:LDEU007352"/>
<dbReference type="InterPro" id="IPR029033">
    <property type="entry name" value="His_PPase_superfam"/>
</dbReference>